<reference evidence="4" key="1">
    <citation type="submission" date="2016-10" db="EMBL/GenBank/DDBJ databases">
        <authorList>
            <person name="Varghese N."/>
            <person name="Submissions S."/>
        </authorList>
    </citation>
    <scope>NUCLEOTIDE SEQUENCE [LARGE SCALE GENOMIC DNA]</scope>
    <source>
        <strain evidence="4">CGMCC 4.578</strain>
    </source>
</reference>
<evidence type="ECO:0000313" key="3">
    <source>
        <dbReference type="EMBL" id="SEQ44677.1"/>
    </source>
</evidence>
<dbReference type="Pfam" id="PF13391">
    <property type="entry name" value="HNH_2"/>
    <property type="match status" value="1"/>
</dbReference>
<dbReference type="AlphaFoldDB" id="A0A1H9G3G5"/>
<dbReference type="GO" id="GO:0004519">
    <property type="term" value="F:endonuclease activity"/>
    <property type="evidence" value="ECO:0007669"/>
    <property type="project" value="UniProtKB-KW"/>
</dbReference>
<keyword evidence="3" id="KW-0378">Hydrolase</keyword>
<name>A0A1H9G3G5_9PSEU</name>
<evidence type="ECO:0000259" key="1">
    <source>
        <dbReference type="Pfam" id="PF13391"/>
    </source>
</evidence>
<evidence type="ECO:0000259" key="2">
    <source>
        <dbReference type="Pfam" id="PF14280"/>
    </source>
</evidence>
<dbReference type="Pfam" id="PF14280">
    <property type="entry name" value="DUF4365"/>
    <property type="match status" value="1"/>
</dbReference>
<gene>
    <name evidence="3" type="ORF">SAMN05216195_102445</name>
</gene>
<dbReference type="EMBL" id="FOFT01000002">
    <property type="protein sequence ID" value="SEQ44677.1"/>
    <property type="molecule type" value="Genomic_DNA"/>
</dbReference>
<evidence type="ECO:0000313" key="4">
    <source>
        <dbReference type="Proteomes" id="UP000199028"/>
    </source>
</evidence>
<keyword evidence="3" id="KW-0540">Nuclease</keyword>
<organism evidence="3 4">
    <name type="scientific">Lentzea flaviverrucosa</name>
    <dbReference type="NCBI Taxonomy" id="200379"/>
    <lineage>
        <taxon>Bacteria</taxon>
        <taxon>Bacillati</taxon>
        <taxon>Actinomycetota</taxon>
        <taxon>Actinomycetes</taxon>
        <taxon>Pseudonocardiales</taxon>
        <taxon>Pseudonocardiaceae</taxon>
        <taxon>Lentzea</taxon>
    </lineage>
</organism>
<feature type="domain" description="HNH nuclease" evidence="1">
    <location>
        <begin position="169"/>
        <end position="218"/>
    </location>
</feature>
<dbReference type="RefSeq" id="WP_170176111.1">
    <property type="nucleotide sequence ID" value="NZ_FOFT01000002.1"/>
</dbReference>
<dbReference type="InterPro" id="IPR025375">
    <property type="entry name" value="DUF4365"/>
</dbReference>
<dbReference type="InterPro" id="IPR003615">
    <property type="entry name" value="HNH_nuc"/>
</dbReference>
<keyword evidence="3" id="KW-0255">Endonuclease</keyword>
<sequence length="265" mass="29515">MTAKTAVIEVHRVVVRNLRWSFTKIDGDNDYGVDAQVEVGDASGKLLALQIKGGHSYFSRPAPEGWWYYASAAHVRYWTDYSLPVVMVMHHPDSDVCYWQLISQETLVRTSKGGWKLLVPQANLLDETAKEPLAAIANGSKGADRRLIRLRHRGSDLRQKLFKRYGTRCAVTGISPAELLEAAHIVRLEGSAEHELNNSALLRADIHRLFDAGLMAVDPETWRVVLAPKLHANPAYAELAGAAFAEGPSPKAIRRHFNEVTALWD</sequence>
<dbReference type="Proteomes" id="UP000199028">
    <property type="component" value="Unassembled WGS sequence"/>
</dbReference>
<accession>A0A1H9G3G5</accession>
<proteinExistence type="predicted"/>
<protein>
    <submittedName>
        <fullName evidence="3">HNH endonuclease</fullName>
    </submittedName>
</protein>
<keyword evidence="4" id="KW-1185">Reference proteome</keyword>
<feature type="domain" description="DUF4365" evidence="2">
    <location>
        <begin position="7"/>
        <end position="134"/>
    </location>
</feature>